<dbReference type="AlphaFoldDB" id="A0A9W9LT74"/>
<feature type="region of interest" description="Disordered" evidence="7">
    <location>
        <begin position="718"/>
        <end position="801"/>
    </location>
</feature>
<dbReference type="PROSITE" id="PS50067">
    <property type="entry name" value="KINESIN_MOTOR_2"/>
    <property type="match status" value="1"/>
</dbReference>
<dbReference type="FunFam" id="3.40.850.10:FF:000091">
    <property type="entry name" value="Kinesin family protein"/>
    <property type="match status" value="1"/>
</dbReference>
<name>A0A9W9LT74_9EURO</name>
<dbReference type="PRINTS" id="PR00380">
    <property type="entry name" value="KINESINHEAVY"/>
</dbReference>
<keyword evidence="2 5" id="KW-0547">Nucleotide-binding</keyword>
<feature type="compositionally biased region" description="Basic and acidic residues" evidence="7">
    <location>
        <begin position="1"/>
        <end position="12"/>
    </location>
</feature>
<keyword evidence="3 5" id="KW-0067">ATP-binding</keyword>
<feature type="binding site" evidence="5">
    <location>
        <begin position="91"/>
        <end position="98"/>
    </location>
    <ligand>
        <name>ATP</name>
        <dbReference type="ChEBI" id="CHEBI:30616"/>
    </ligand>
</feature>
<evidence type="ECO:0000256" key="4">
    <source>
        <dbReference type="ARBA" id="ARBA00023175"/>
    </source>
</evidence>
<dbReference type="GeneID" id="81421810"/>
<feature type="compositionally biased region" description="Polar residues" evidence="7">
    <location>
        <begin position="757"/>
        <end position="768"/>
    </location>
</feature>
<comment type="caution">
    <text evidence="9">The sequence shown here is derived from an EMBL/GenBank/DDBJ whole genome shotgun (WGS) entry which is preliminary data.</text>
</comment>
<keyword evidence="4 5" id="KW-0505">Motor protein</keyword>
<feature type="domain" description="Kinesin motor" evidence="8">
    <location>
        <begin position="1"/>
        <end position="555"/>
    </location>
</feature>
<dbReference type="Proteomes" id="UP001149163">
    <property type="component" value="Unassembled WGS sequence"/>
</dbReference>
<proteinExistence type="inferred from homology"/>
<comment type="similarity">
    <text evidence="5">Belongs to the TRAFAC class myosin-kinesin ATPase superfamily. Kinesin family.</text>
</comment>
<dbReference type="Gene3D" id="3.40.850.10">
    <property type="entry name" value="Kinesin motor domain"/>
    <property type="match status" value="2"/>
</dbReference>
<keyword evidence="1" id="KW-0493">Microtubule</keyword>
<dbReference type="SUPFAM" id="SSF52540">
    <property type="entry name" value="P-loop containing nucleoside triphosphate hydrolases"/>
    <property type="match status" value="1"/>
</dbReference>
<feature type="compositionally biased region" description="Polar residues" evidence="7">
    <location>
        <begin position="168"/>
        <end position="178"/>
    </location>
</feature>
<dbReference type="GO" id="GO:0005524">
    <property type="term" value="F:ATP binding"/>
    <property type="evidence" value="ECO:0007669"/>
    <property type="project" value="UniProtKB-UniRule"/>
</dbReference>
<evidence type="ECO:0000313" key="9">
    <source>
        <dbReference type="EMBL" id="KAJ5174632.1"/>
    </source>
</evidence>
<reference evidence="9" key="2">
    <citation type="journal article" date="2023" name="IMA Fungus">
        <title>Comparative genomic study of the Penicillium genus elucidates a diverse pangenome and 15 lateral gene transfer events.</title>
        <authorList>
            <person name="Petersen C."/>
            <person name="Sorensen T."/>
            <person name="Nielsen M.R."/>
            <person name="Sondergaard T.E."/>
            <person name="Sorensen J.L."/>
            <person name="Fitzpatrick D.A."/>
            <person name="Frisvad J.C."/>
            <person name="Nielsen K.L."/>
        </authorList>
    </citation>
    <scope>NUCLEOTIDE SEQUENCE</scope>
    <source>
        <strain evidence="9">IBT 26290</strain>
    </source>
</reference>
<reference evidence="9" key="1">
    <citation type="submission" date="2022-11" db="EMBL/GenBank/DDBJ databases">
        <authorList>
            <person name="Petersen C."/>
        </authorList>
    </citation>
    <scope>NUCLEOTIDE SEQUENCE</scope>
    <source>
        <strain evidence="9">IBT 26290</strain>
    </source>
</reference>
<gene>
    <name evidence="9" type="ORF">N7482_000509</name>
</gene>
<evidence type="ECO:0000256" key="1">
    <source>
        <dbReference type="ARBA" id="ARBA00022701"/>
    </source>
</evidence>
<feature type="compositionally biased region" description="Basic and acidic residues" evidence="7">
    <location>
        <begin position="696"/>
        <end position="708"/>
    </location>
</feature>
<dbReference type="PANTHER" id="PTHR24115:SF1008">
    <property type="entry name" value="KINESIN-LIKE PROTEIN SUBITO"/>
    <property type="match status" value="1"/>
</dbReference>
<protein>
    <recommendedName>
        <fullName evidence="8">Kinesin motor domain-containing protein</fullName>
    </recommendedName>
</protein>
<dbReference type="OrthoDB" id="123929at2759"/>
<dbReference type="InterPro" id="IPR027417">
    <property type="entry name" value="P-loop_NTPase"/>
</dbReference>
<dbReference type="InterPro" id="IPR027640">
    <property type="entry name" value="Kinesin-like_fam"/>
</dbReference>
<dbReference type="GO" id="GO:0008017">
    <property type="term" value="F:microtubule binding"/>
    <property type="evidence" value="ECO:0007669"/>
    <property type="project" value="InterPro"/>
</dbReference>
<dbReference type="PANTHER" id="PTHR24115">
    <property type="entry name" value="KINESIN-RELATED"/>
    <property type="match status" value="1"/>
</dbReference>
<feature type="region of interest" description="Disordered" evidence="7">
    <location>
        <begin position="346"/>
        <end position="370"/>
    </location>
</feature>
<keyword evidence="10" id="KW-1185">Reference proteome</keyword>
<sequence>MAQKHDESERFLTVEPPEASQDDGEIVAPVSTHITLLPPSDSRKRAIEKFGFTKVFEESASQLDIFHDTGMESIVRGVLKEGRDGLVATLGVTGSGKSHTILGSKSQRGITQMALDVIFRSLEPTIKTEDGSISPLMLASLAASDASEAQLFSAQTFLEAVYGEPSAGRSSRAQTPMSPSRAHTPLTVRSPESLNPHEGSPTKRPPILGSGLPRLYPIPGSPREAAPIPVYSPNGMDQPEFGPRSTARPGRMTPRSLTPLPFTRHNTHEASLAKSRLYVFKEPTPALVFPRRQPRERPIATPRLPDVSHLTVDLHSSSDYVVLVSMYEVYNDRIFDLLSPSIVPGQGNTMSRGHSQKDRRRPLLFKSTEGSPDRKVVAGLRKIACSSYEEALAILDVGLTERKVTGTGANSVSSRSHGFFCLEVKKMSHSKRYGEANWVGNTLTVVDLAGSERARTAKTAGATLAEAGKINESLMYLGQCLQMQSNFQDGVKTALVPFRQCKLTELLFSNSFPSSNQMSRGQYPQKAVMVVTADPLGDFNATSQILRYSALAREVTVPRVPSVTESIISTGSGRDRSISGRTSPNDASVEELDRAMAEIARLTKDCHGLAVRLAEEEITRSEIELRLQAAEDRCVMIEQEVREECWADMDEQMEEERRRWQAAWDEQTGRNDDHIDKKIELVSRGFNIYEDPEQSTNDRVEELESENEQLRRRLATLEREMSSQSPTRKPRAKQAPASPSRNSNLLGRESDIENALQRMNQLSLTDSMFSPPPPTPKSSTTGKKQSKISTRKWDLAPESEI</sequence>
<feature type="coiled-coil region" evidence="6">
    <location>
        <begin position="585"/>
        <end position="640"/>
    </location>
</feature>
<dbReference type="SMART" id="SM00129">
    <property type="entry name" value="KISc"/>
    <property type="match status" value="1"/>
</dbReference>
<evidence type="ECO:0000313" key="10">
    <source>
        <dbReference type="Proteomes" id="UP001149163"/>
    </source>
</evidence>
<evidence type="ECO:0000256" key="3">
    <source>
        <dbReference type="ARBA" id="ARBA00022840"/>
    </source>
</evidence>
<dbReference type="GO" id="GO:0005871">
    <property type="term" value="C:kinesin complex"/>
    <property type="evidence" value="ECO:0007669"/>
    <property type="project" value="TreeGrafter"/>
</dbReference>
<organism evidence="9 10">
    <name type="scientific">Penicillium canariense</name>
    <dbReference type="NCBI Taxonomy" id="189055"/>
    <lineage>
        <taxon>Eukaryota</taxon>
        <taxon>Fungi</taxon>
        <taxon>Dikarya</taxon>
        <taxon>Ascomycota</taxon>
        <taxon>Pezizomycotina</taxon>
        <taxon>Eurotiomycetes</taxon>
        <taxon>Eurotiomycetidae</taxon>
        <taxon>Eurotiales</taxon>
        <taxon>Aspergillaceae</taxon>
        <taxon>Penicillium</taxon>
    </lineage>
</organism>
<feature type="region of interest" description="Disordered" evidence="7">
    <location>
        <begin position="1"/>
        <end position="23"/>
    </location>
</feature>
<evidence type="ECO:0000256" key="7">
    <source>
        <dbReference type="SAM" id="MobiDB-lite"/>
    </source>
</evidence>
<dbReference type="RefSeq" id="XP_056546240.1">
    <property type="nucleotide sequence ID" value="XM_056682634.1"/>
</dbReference>
<dbReference type="EMBL" id="JAPQKN010000001">
    <property type="protein sequence ID" value="KAJ5174632.1"/>
    <property type="molecule type" value="Genomic_DNA"/>
</dbReference>
<feature type="region of interest" description="Disordered" evidence="7">
    <location>
        <begin position="689"/>
        <end position="708"/>
    </location>
</feature>
<dbReference type="GO" id="GO:0016887">
    <property type="term" value="F:ATP hydrolysis activity"/>
    <property type="evidence" value="ECO:0007669"/>
    <property type="project" value="TreeGrafter"/>
</dbReference>
<evidence type="ECO:0000256" key="5">
    <source>
        <dbReference type="PROSITE-ProRule" id="PRU00283"/>
    </source>
</evidence>
<dbReference type="InterPro" id="IPR036961">
    <property type="entry name" value="Kinesin_motor_dom_sf"/>
</dbReference>
<dbReference type="Pfam" id="PF00225">
    <property type="entry name" value="Kinesin"/>
    <property type="match status" value="2"/>
</dbReference>
<dbReference type="GO" id="GO:0007018">
    <property type="term" value="P:microtubule-based movement"/>
    <property type="evidence" value="ECO:0007669"/>
    <property type="project" value="InterPro"/>
</dbReference>
<feature type="region of interest" description="Disordered" evidence="7">
    <location>
        <begin position="167"/>
        <end position="263"/>
    </location>
</feature>
<dbReference type="InterPro" id="IPR001752">
    <property type="entry name" value="Kinesin_motor_dom"/>
</dbReference>
<dbReference type="GO" id="GO:0005634">
    <property type="term" value="C:nucleus"/>
    <property type="evidence" value="ECO:0007669"/>
    <property type="project" value="TreeGrafter"/>
</dbReference>
<evidence type="ECO:0000259" key="8">
    <source>
        <dbReference type="PROSITE" id="PS50067"/>
    </source>
</evidence>
<evidence type="ECO:0000256" key="6">
    <source>
        <dbReference type="SAM" id="Coils"/>
    </source>
</evidence>
<dbReference type="GO" id="GO:0005874">
    <property type="term" value="C:microtubule"/>
    <property type="evidence" value="ECO:0007669"/>
    <property type="project" value="UniProtKB-KW"/>
</dbReference>
<accession>A0A9W9LT74</accession>
<keyword evidence="6" id="KW-0175">Coiled coil</keyword>
<dbReference type="GO" id="GO:0003777">
    <property type="term" value="F:microtubule motor activity"/>
    <property type="evidence" value="ECO:0007669"/>
    <property type="project" value="InterPro"/>
</dbReference>
<evidence type="ECO:0000256" key="2">
    <source>
        <dbReference type="ARBA" id="ARBA00022741"/>
    </source>
</evidence>